<sequence>MALALLTPTGLLCLLATACSNPSSDVVWWEKEEEQACSLSTFSVHTARSTGLNYGLLRSYPSKRLDYSSSFTTQIRGTVGEVTPAGSASPPAIVWRRQGEWRLGSAALCMAVEVQHRHDVYGFFIFLISPCSQFYKLLCDAQWPCHALVRFKVQSSKSQFEVSFTVYGGDNARYLHLYHGTSPANKSLAAIYFQRV</sequence>
<name>M8B6E2_AEGTA</name>
<protein>
    <submittedName>
        <fullName evidence="1">Uncharacterized protein</fullName>
    </submittedName>
</protein>
<organism evidence="1">
    <name type="scientific">Aegilops tauschii</name>
    <name type="common">Tausch's goatgrass</name>
    <name type="synonym">Aegilops squarrosa</name>
    <dbReference type="NCBI Taxonomy" id="37682"/>
    <lineage>
        <taxon>Eukaryota</taxon>
        <taxon>Viridiplantae</taxon>
        <taxon>Streptophyta</taxon>
        <taxon>Embryophyta</taxon>
        <taxon>Tracheophyta</taxon>
        <taxon>Spermatophyta</taxon>
        <taxon>Magnoliopsida</taxon>
        <taxon>Liliopsida</taxon>
        <taxon>Poales</taxon>
        <taxon>Poaceae</taxon>
        <taxon>BOP clade</taxon>
        <taxon>Pooideae</taxon>
        <taxon>Triticodae</taxon>
        <taxon>Triticeae</taxon>
        <taxon>Triticinae</taxon>
        <taxon>Aegilops</taxon>
    </lineage>
</organism>
<evidence type="ECO:0000313" key="1">
    <source>
        <dbReference type="EnsemblPlants" id="EMT09561"/>
    </source>
</evidence>
<dbReference type="AlphaFoldDB" id="M8B6E2"/>
<accession>M8B6E2</accession>
<reference evidence="1" key="1">
    <citation type="submission" date="2015-06" db="UniProtKB">
        <authorList>
            <consortium name="EnsemblPlants"/>
        </authorList>
    </citation>
    <scope>IDENTIFICATION</scope>
</reference>
<proteinExistence type="predicted"/>
<dbReference type="EnsemblPlants" id="EMT09561">
    <property type="protein sequence ID" value="EMT09561"/>
    <property type="gene ID" value="F775_08690"/>
</dbReference>